<evidence type="ECO:0000313" key="2">
    <source>
        <dbReference type="EMBL" id="OQW49539.1"/>
    </source>
</evidence>
<dbReference type="Pfam" id="PF04955">
    <property type="entry name" value="HupE_UreJ"/>
    <property type="match status" value="1"/>
</dbReference>
<feature type="transmembrane region" description="Helical" evidence="1">
    <location>
        <begin position="171"/>
        <end position="193"/>
    </location>
</feature>
<evidence type="ECO:0008006" key="4">
    <source>
        <dbReference type="Google" id="ProtNLM"/>
    </source>
</evidence>
<feature type="transmembrane region" description="Helical" evidence="1">
    <location>
        <begin position="117"/>
        <end position="135"/>
    </location>
</feature>
<proteinExistence type="predicted"/>
<dbReference type="PIRSF" id="PIRSF016919">
    <property type="entry name" value="HupE_UreJ"/>
    <property type="match status" value="1"/>
</dbReference>
<keyword evidence="1" id="KW-0472">Membrane</keyword>
<dbReference type="STRING" id="1827387.A4S15_02035"/>
<comment type="caution">
    <text evidence="2">The sequence shown here is derived from an EMBL/GenBank/DDBJ whole genome shotgun (WGS) entry which is preliminary data.</text>
</comment>
<gene>
    <name evidence="2" type="ORF">A4S15_02035</name>
</gene>
<feature type="transmembrane region" description="Helical" evidence="1">
    <location>
        <begin position="91"/>
        <end position="111"/>
    </location>
</feature>
<sequence length="222" mass="22926">MSAKVPCVPFRAAYDRDHYCLIRENDMSTPRLRFIVAALLTTLPVLPAFAHTGHDHVFGLTSGLVHPLTGLDHVLAMVSVGALAGLHGGRALWALPACFLAFLAVGAGMALSFAPQAANEMLIALSLVVLGGLLAGNVRLPLAMVSTLIAGFALAHGYGHGVELPDHASAIGYFAGFLVMTALLHMSGVLLSLPLSGSQVMQRSAGFATVAAGLGLLALRAV</sequence>
<evidence type="ECO:0000256" key="1">
    <source>
        <dbReference type="SAM" id="Phobius"/>
    </source>
</evidence>
<keyword evidence="1" id="KW-0812">Transmembrane</keyword>
<dbReference type="Proteomes" id="UP000192872">
    <property type="component" value="Unassembled WGS sequence"/>
</dbReference>
<dbReference type="EMBL" id="LWDL01000031">
    <property type="protein sequence ID" value="OQW49539.1"/>
    <property type="molecule type" value="Genomic_DNA"/>
</dbReference>
<reference evidence="2 3" key="1">
    <citation type="journal article" date="2017" name="Water Res.">
        <title>Comammox in drinking water systems.</title>
        <authorList>
            <person name="Wang Y."/>
            <person name="Ma L."/>
            <person name="Mao Y."/>
            <person name="Jiang X."/>
            <person name="Xia Y."/>
            <person name="Yu K."/>
            <person name="Li B."/>
            <person name="Zhang T."/>
        </authorList>
    </citation>
    <scope>NUCLEOTIDE SEQUENCE [LARGE SCALE GENOMIC DNA]</scope>
    <source>
        <strain evidence="2">SG_bin8</strain>
    </source>
</reference>
<accession>A0A1W9HQ13</accession>
<feature type="transmembrane region" description="Helical" evidence="1">
    <location>
        <begin position="32"/>
        <end position="52"/>
    </location>
</feature>
<evidence type="ECO:0000313" key="3">
    <source>
        <dbReference type="Proteomes" id="UP000192872"/>
    </source>
</evidence>
<name>A0A1W9HQ13_9HYPH</name>
<organism evidence="2 3">
    <name type="scientific">Candidatus Raskinella chloraquaticus</name>
    <dbReference type="NCBI Taxonomy" id="1951219"/>
    <lineage>
        <taxon>Bacteria</taxon>
        <taxon>Pseudomonadati</taxon>
        <taxon>Pseudomonadota</taxon>
        <taxon>Alphaproteobacteria</taxon>
        <taxon>Hyphomicrobiales</taxon>
        <taxon>Phreatobacteraceae</taxon>
        <taxon>Candidatus Raskinella</taxon>
    </lineage>
</organism>
<dbReference type="InterPro" id="IPR007038">
    <property type="entry name" value="HupE_UreJ"/>
</dbReference>
<dbReference type="AlphaFoldDB" id="A0A1W9HQ13"/>
<protein>
    <recommendedName>
        <fullName evidence="4">Urease accessory protein</fullName>
    </recommendedName>
</protein>
<keyword evidence="1" id="KW-1133">Transmembrane helix</keyword>